<gene>
    <name evidence="1" type="ORF">Slati_3779800</name>
</gene>
<dbReference type="EMBL" id="JACGWN010000013">
    <property type="protein sequence ID" value="KAL0411901.1"/>
    <property type="molecule type" value="Genomic_DNA"/>
</dbReference>
<proteinExistence type="predicted"/>
<comment type="caution">
    <text evidence="1">The sequence shown here is derived from an EMBL/GenBank/DDBJ whole genome shotgun (WGS) entry which is preliminary data.</text>
</comment>
<evidence type="ECO:0000313" key="1">
    <source>
        <dbReference type="EMBL" id="KAL0411901.1"/>
    </source>
</evidence>
<accession>A0AAW2U867</accession>
<dbReference type="AlphaFoldDB" id="A0AAW2U867"/>
<reference evidence="1" key="2">
    <citation type="journal article" date="2024" name="Plant">
        <title>Genomic evolution and insights into agronomic trait innovations of Sesamum species.</title>
        <authorList>
            <person name="Miao H."/>
            <person name="Wang L."/>
            <person name="Qu L."/>
            <person name="Liu H."/>
            <person name="Sun Y."/>
            <person name="Le M."/>
            <person name="Wang Q."/>
            <person name="Wei S."/>
            <person name="Zheng Y."/>
            <person name="Lin W."/>
            <person name="Duan Y."/>
            <person name="Cao H."/>
            <person name="Xiong S."/>
            <person name="Wang X."/>
            <person name="Wei L."/>
            <person name="Li C."/>
            <person name="Ma Q."/>
            <person name="Ju M."/>
            <person name="Zhao R."/>
            <person name="Li G."/>
            <person name="Mu C."/>
            <person name="Tian Q."/>
            <person name="Mei H."/>
            <person name="Zhang T."/>
            <person name="Gao T."/>
            <person name="Zhang H."/>
        </authorList>
    </citation>
    <scope>NUCLEOTIDE SEQUENCE</scope>
    <source>
        <strain evidence="1">KEN1</strain>
    </source>
</reference>
<evidence type="ECO:0008006" key="2">
    <source>
        <dbReference type="Google" id="ProtNLM"/>
    </source>
</evidence>
<sequence>MNFSDMKCDIPELRAPITKTSQPDEVDLYEKWERSNRLSVMFIKTKISASIRGSVDQHNNVCELLKAIDDQFVSSDKALASTLIMRFTSQNGLNGVREHIMQMRDIAAQLKSLEVDMSESFLCTTF</sequence>
<organism evidence="1">
    <name type="scientific">Sesamum latifolium</name>
    <dbReference type="NCBI Taxonomy" id="2727402"/>
    <lineage>
        <taxon>Eukaryota</taxon>
        <taxon>Viridiplantae</taxon>
        <taxon>Streptophyta</taxon>
        <taxon>Embryophyta</taxon>
        <taxon>Tracheophyta</taxon>
        <taxon>Spermatophyta</taxon>
        <taxon>Magnoliopsida</taxon>
        <taxon>eudicotyledons</taxon>
        <taxon>Gunneridae</taxon>
        <taxon>Pentapetalae</taxon>
        <taxon>asterids</taxon>
        <taxon>lamiids</taxon>
        <taxon>Lamiales</taxon>
        <taxon>Pedaliaceae</taxon>
        <taxon>Sesamum</taxon>
    </lineage>
</organism>
<dbReference type="Pfam" id="PF14223">
    <property type="entry name" value="Retrotran_gag_2"/>
    <property type="match status" value="1"/>
</dbReference>
<name>A0AAW2U867_9LAMI</name>
<protein>
    <recommendedName>
        <fullName evidence="2">UBN2_2 domain-containing protein</fullName>
    </recommendedName>
</protein>
<reference evidence="1" key="1">
    <citation type="submission" date="2020-06" db="EMBL/GenBank/DDBJ databases">
        <authorList>
            <person name="Li T."/>
            <person name="Hu X."/>
            <person name="Zhang T."/>
            <person name="Song X."/>
            <person name="Zhang H."/>
            <person name="Dai N."/>
            <person name="Sheng W."/>
            <person name="Hou X."/>
            <person name="Wei L."/>
        </authorList>
    </citation>
    <scope>NUCLEOTIDE SEQUENCE</scope>
    <source>
        <strain evidence="1">KEN1</strain>
        <tissue evidence="1">Leaf</tissue>
    </source>
</reference>